<evidence type="ECO:0000313" key="3">
    <source>
        <dbReference type="Proteomes" id="UP001500620"/>
    </source>
</evidence>
<evidence type="ECO:0000313" key="2">
    <source>
        <dbReference type="EMBL" id="GAA4248321.1"/>
    </source>
</evidence>
<protein>
    <submittedName>
        <fullName evidence="2">Uncharacterized protein</fullName>
    </submittedName>
</protein>
<feature type="region of interest" description="Disordered" evidence="1">
    <location>
        <begin position="72"/>
        <end position="110"/>
    </location>
</feature>
<proteinExistence type="predicted"/>
<feature type="compositionally biased region" description="Basic residues" evidence="1">
    <location>
        <begin position="77"/>
        <end position="94"/>
    </location>
</feature>
<name>A0ABP8D683_9ACTN</name>
<comment type="caution">
    <text evidence="2">The sequence shown here is derived from an EMBL/GenBank/DDBJ whole genome shotgun (WGS) entry which is preliminary data.</text>
</comment>
<accession>A0ABP8D683</accession>
<keyword evidence="3" id="KW-1185">Reference proteome</keyword>
<dbReference type="EMBL" id="BAABAT010000005">
    <property type="protein sequence ID" value="GAA4248321.1"/>
    <property type="molecule type" value="Genomic_DNA"/>
</dbReference>
<dbReference type="Proteomes" id="UP001500620">
    <property type="component" value="Unassembled WGS sequence"/>
</dbReference>
<sequence>MVSWHEVRWNTPSGTLLPLASGVDYSLVLQQPLSAAISCGAACSDFRGTPCARPAANPRFLWSRAHGWAKDANGGVHAHRKRCNTSRTHARREHPRAARPPLPQIRAAPA</sequence>
<evidence type="ECO:0000256" key="1">
    <source>
        <dbReference type="SAM" id="MobiDB-lite"/>
    </source>
</evidence>
<organism evidence="2 3">
    <name type="scientific">Dactylosporangium darangshiense</name>
    <dbReference type="NCBI Taxonomy" id="579108"/>
    <lineage>
        <taxon>Bacteria</taxon>
        <taxon>Bacillati</taxon>
        <taxon>Actinomycetota</taxon>
        <taxon>Actinomycetes</taxon>
        <taxon>Micromonosporales</taxon>
        <taxon>Micromonosporaceae</taxon>
        <taxon>Dactylosporangium</taxon>
    </lineage>
</organism>
<reference evidence="3" key="1">
    <citation type="journal article" date="2019" name="Int. J. Syst. Evol. Microbiol.">
        <title>The Global Catalogue of Microorganisms (GCM) 10K type strain sequencing project: providing services to taxonomists for standard genome sequencing and annotation.</title>
        <authorList>
            <consortium name="The Broad Institute Genomics Platform"/>
            <consortium name="The Broad Institute Genome Sequencing Center for Infectious Disease"/>
            <person name="Wu L."/>
            <person name="Ma J."/>
        </authorList>
    </citation>
    <scope>NUCLEOTIDE SEQUENCE [LARGE SCALE GENOMIC DNA]</scope>
    <source>
        <strain evidence="3">JCM 17441</strain>
    </source>
</reference>
<gene>
    <name evidence="2" type="ORF">GCM10022255_027850</name>
</gene>